<keyword evidence="4" id="KW-1003">Cell membrane</keyword>
<gene>
    <name evidence="13" type="ORF">HD842_003308</name>
</gene>
<feature type="region of interest" description="Disordered" evidence="10">
    <location>
        <begin position="50"/>
        <end position="132"/>
    </location>
</feature>
<evidence type="ECO:0000256" key="3">
    <source>
        <dbReference type="ARBA" id="ARBA00022448"/>
    </source>
</evidence>
<name>A0A7W9X282_9BURK</name>
<keyword evidence="7" id="KW-0653">Protein transport</keyword>
<comment type="subcellular location">
    <subcellularLocation>
        <location evidence="1">Cell inner membrane</location>
        <topology evidence="1">Single-pass membrane protein</topology>
        <orientation evidence="1">Periplasmic side</orientation>
    </subcellularLocation>
</comment>
<keyword evidence="5" id="KW-0997">Cell inner membrane</keyword>
<sequence length="221" mass="23613">MNFSNEKQPGKNFTGFIVVLIFHILVGWALVAGLGTRIVSTVTEAVETKLIEEVAPPPPPETPPPPPPPEMKAPPPPFIPPVEVQVQQPPPPQNVIAAATQTPPPTTSLAPPAPPAPSAPPAPPAPRGVSRSEAVADFNTCARPEYPRSSQRNEETGTTTLQFLIGVDGRVLEAKLAKSSGFRDLDRAAQSALSKCRFKPAMIDGKPEQAWTAVQYVWTLE</sequence>
<proteinExistence type="inferred from homology"/>
<dbReference type="RefSeq" id="WP_183555796.1">
    <property type="nucleotide sequence ID" value="NZ_JACHBX010000003.1"/>
</dbReference>
<evidence type="ECO:0000259" key="12">
    <source>
        <dbReference type="PROSITE" id="PS52015"/>
    </source>
</evidence>
<dbReference type="PANTHER" id="PTHR33446">
    <property type="entry name" value="PROTEIN TONB-RELATED"/>
    <property type="match status" value="1"/>
</dbReference>
<evidence type="ECO:0000256" key="10">
    <source>
        <dbReference type="SAM" id="MobiDB-lite"/>
    </source>
</evidence>
<dbReference type="Pfam" id="PF03544">
    <property type="entry name" value="TonB_C"/>
    <property type="match status" value="1"/>
</dbReference>
<dbReference type="PRINTS" id="PR01217">
    <property type="entry name" value="PRICHEXTENSN"/>
</dbReference>
<dbReference type="Gene3D" id="3.30.1150.10">
    <property type="match status" value="1"/>
</dbReference>
<keyword evidence="9 11" id="KW-0472">Membrane</keyword>
<feature type="compositionally biased region" description="Pro residues" evidence="10">
    <location>
        <begin position="55"/>
        <end position="80"/>
    </location>
</feature>
<evidence type="ECO:0000256" key="5">
    <source>
        <dbReference type="ARBA" id="ARBA00022519"/>
    </source>
</evidence>
<keyword evidence="8 11" id="KW-1133">Transmembrane helix</keyword>
<evidence type="ECO:0000256" key="8">
    <source>
        <dbReference type="ARBA" id="ARBA00022989"/>
    </source>
</evidence>
<dbReference type="InterPro" id="IPR037682">
    <property type="entry name" value="TonB_C"/>
</dbReference>
<accession>A0A7W9X282</accession>
<dbReference type="NCBIfam" id="TIGR01352">
    <property type="entry name" value="tonB_Cterm"/>
    <property type="match status" value="1"/>
</dbReference>
<feature type="compositionally biased region" description="Pro residues" evidence="10">
    <location>
        <begin position="102"/>
        <end position="126"/>
    </location>
</feature>
<keyword evidence="14" id="KW-1185">Reference proteome</keyword>
<dbReference type="PANTHER" id="PTHR33446:SF2">
    <property type="entry name" value="PROTEIN TONB"/>
    <property type="match status" value="1"/>
</dbReference>
<evidence type="ECO:0000313" key="13">
    <source>
        <dbReference type="EMBL" id="MBB6135150.1"/>
    </source>
</evidence>
<feature type="domain" description="TonB C-terminal" evidence="12">
    <location>
        <begin position="131"/>
        <end position="221"/>
    </location>
</feature>
<dbReference type="InterPro" id="IPR006260">
    <property type="entry name" value="TonB/TolA_C"/>
</dbReference>
<dbReference type="PROSITE" id="PS52015">
    <property type="entry name" value="TONB_CTD"/>
    <property type="match status" value="1"/>
</dbReference>
<dbReference type="EMBL" id="JACHBX010000003">
    <property type="protein sequence ID" value="MBB6135150.1"/>
    <property type="molecule type" value="Genomic_DNA"/>
</dbReference>
<dbReference type="GO" id="GO:0015031">
    <property type="term" value="P:protein transport"/>
    <property type="evidence" value="ECO:0007669"/>
    <property type="project" value="UniProtKB-KW"/>
</dbReference>
<evidence type="ECO:0000313" key="14">
    <source>
        <dbReference type="Proteomes" id="UP000540787"/>
    </source>
</evidence>
<evidence type="ECO:0000256" key="11">
    <source>
        <dbReference type="SAM" id="Phobius"/>
    </source>
</evidence>
<protein>
    <submittedName>
        <fullName evidence="13">Protein TonB</fullName>
    </submittedName>
</protein>
<comment type="caution">
    <text evidence="13">The sequence shown here is derived from an EMBL/GenBank/DDBJ whole genome shotgun (WGS) entry which is preliminary data.</text>
</comment>
<evidence type="ECO:0000256" key="7">
    <source>
        <dbReference type="ARBA" id="ARBA00022927"/>
    </source>
</evidence>
<dbReference type="AlphaFoldDB" id="A0A7W9X282"/>
<evidence type="ECO:0000256" key="6">
    <source>
        <dbReference type="ARBA" id="ARBA00022692"/>
    </source>
</evidence>
<keyword evidence="6 11" id="KW-0812">Transmembrane</keyword>
<dbReference type="SUPFAM" id="SSF74653">
    <property type="entry name" value="TolA/TonB C-terminal domain"/>
    <property type="match status" value="1"/>
</dbReference>
<feature type="transmembrane region" description="Helical" evidence="11">
    <location>
        <begin position="12"/>
        <end position="31"/>
    </location>
</feature>
<evidence type="ECO:0000256" key="4">
    <source>
        <dbReference type="ARBA" id="ARBA00022475"/>
    </source>
</evidence>
<comment type="similarity">
    <text evidence="2">Belongs to the TonB family.</text>
</comment>
<dbReference type="GO" id="GO:0055085">
    <property type="term" value="P:transmembrane transport"/>
    <property type="evidence" value="ECO:0007669"/>
    <property type="project" value="InterPro"/>
</dbReference>
<dbReference type="Proteomes" id="UP000540787">
    <property type="component" value="Unassembled WGS sequence"/>
</dbReference>
<dbReference type="GO" id="GO:0005886">
    <property type="term" value="C:plasma membrane"/>
    <property type="evidence" value="ECO:0007669"/>
    <property type="project" value="UniProtKB-SubCell"/>
</dbReference>
<organism evidence="13 14">
    <name type="scientific">Massilia aurea</name>
    <dbReference type="NCBI Taxonomy" id="373040"/>
    <lineage>
        <taxon>Bacteria</taxon>
        <taxon>Pseudomonadati</taxon>
        <taxon>Pseudomonadota</taxon>
        <taxon>Betaproteobacteria</taxon>
        <taxon>Burkholderiales</taxon>
        <taxon>Oxalobacteraceae</taxon>
        <taxon>Telluria group</taxon>
        <taxon>Massilia</taxon>
    </lineage>
</organism>
<evidence type="ECO:0000256" key="2">
    <source>
        <dbReference type="ARBA" id="ARBA00006555"/>
    </source>
</evidence>
<evidence type="ECO:0000256" key="9">
    <source>
        <dbReference type="ARBA" id="ARBA00023136"/>
    </source>
</evidence>
<reference evidence="13 14" key="1">
    <citation type="submission" date="2020-08" db="EMBL/GenBank/DDBJ databases">
        <title>The Agave Microbiome: Exploring the role of microbial communities in plant adaptations to desert environments.</title>
        <authorList>
            <person name="Partida-Martinez L.P."/>
        </authorList>
    </citation>
    <scope>NUCLEOTIDE SEQUENCE [LARGE SCALE GENOMIC DNA]</scope>
    <source>
        <strain evidence="13 14">AT3.2</strain>
    </source>
</reference>
<dbReference type="InterPro" id="IPR051045">
    <property type="entry name" value="TonB-dependent_transducer"/>
</dbReference>
<evidence type="ECO:0000256" key="1">
    <source>
        <dbReference type="ARBA" id="ARBA00004383"/>
    </source>
</evidence>
<keyword evidence="3" id="KW-0813">Transport</keyword>